<proteinExistence type="predicted"/>
<dbReference type="STRING" id="517719.SAMN05421762_2797"/>
<comment type="pathway">
    <text evidence="1">Porphyrin-containing compound metabolism; siroheme biosynthesis; sirohydrochlorin from precorrin-2: step 1/1.</text>
</comment>
<keyword evidence="10" id="KW-1185">Reference proteome</keyword>
<keyword evidence="3" id="KW-0560">Oxidoreductase</keyword>
<dbReference type="InterPro" id="IPR014777">
    <property type="entry name" value="4pyrrole_Mease_sub1"/>
</dbReference>
<dbReference type="GO" id="GO:0043115">
    <property type="term" value="F:precorrin-2 dehydrogenase activity"/>
    <property type="evidence" value="ECO:0007669"/>
    <property type="project" value="UniProtKB-EC"/>
</dbReference>
<dbReference type="Gene3D" id="1.10.8.210">
    <property type="entry name" value="Sirohaem synthase, dimerisation domain"/>
    <property type="match status" value="1"/>
</dbReference>
<dbReference type="InterPro" id="IPR037115">
    <property type="entry name" value="Sirohaem_synt_dimer_dom_sf"/>
</dbReference>
<feature type="domain" description="Tetrapyrrole methylase" evidence="7">
    <location>
        <begin position="221"/>
        <end position="301"/>
    </location>
</feature>
<evidence type="ECO:0000256" key="5">
    <source>
        <dbReference type="ARBA" id="ARBA00023244"/>
    </source>
</evidence>
<comment type="catalytic activity">
    <reaction evidence="6">
        <text>precorrin-2 + NAD(+) = sirohydrochlorin + NADH + 2 H(+)</text>
        <dbReference type="Rhea" id="RHEA:15613"/>
        <dbReference type="ChEBI" id="CHEBI:15378"/>
        <dbReference type="ChEBI" id="CHEBI:57540"/>
        <dbReference type="ChEBI" id="CHEBI:57945"/>
        <dbReference type="ChEBI" id="CHEBI:58351"/>
        <dbReference type="ChEBI" id="CHEBI:58827"/>
        <dbReference type="EC" id="1.3.1.76"/>
    </reaction>
</comment>
<dbReference type="PANTHER" id="PTHR35330">
    <property type="entry name" value="SIROHEME BIOSYNTHESIS PROTEIN MET8"/>
    <property type="match status" value="1"/>
</dbReference>
<dbReference type="InterPro" id="IPR028161">
    <property type="entry name" value="Met8-like"/>
</dbReference>
<dbReference type="GO" id="GO:0004325">
    <property type="term" value="F:ferrochelatase activity"/>
    <property type="evidence" value="ECO:0007669"/>
    <property type="project" value="InterPro"/>
</dbReference>
<dbReference type="Pfam" id="PF10414">
    <property type="entry name" value="CysG_dimeriser"/>
    <property type="match status" value="1"/>
</dbReference>
<dbReference type="Gene3D" id="3.40.1010.10">
    <property type="entry name" value="Cobalt-precorrin-4 Transmethylase, Domain 1"/>
    <property type="match status" value="1"/>
</dbReference>
<dbReference type="InterPro" id="IPR036291">
    <property type="entry name" value="NAD(P)-bd_dom_sf"/>
</dbReference>
<dbReference type="EMBL" id="FOLX01000001">
    <property type="protein sequence ID" value="SFC93096.1"/>
    <property type="molecule type" value="Genomic_DNA"/>
</dbReference>
<dbReference type="GO" id="GO:0008168">
    <property type="term" value="F:methyltransferase activity"/>
    <property type="evidence" value="ECO:0007669"/>
    <property type="project" value="UniProtKB-KW"/>
</dbReference>
<evidence type="ECO:0000256" key="3">
    <source>
        <dbReference type="ARBA" id="ARBA00023002"/>
    </source>
</evidence>
<dbReference type="Gene3D" id="3.30.160.110">
    <property type="entry name" value="Siroheme synthase, domain 2"/>
    <property type="match status" value="1"/>
</dbReference>
<dbReference type="InterPro" id="IPR035996">
    <property type="entry name" value="4pyrrol_Methylase_sf"/>
</dbReference>
<evidence type="ECO:0000259" key="7">
    <source>
        <dbReference type="Pfam" id="PF00590"/>
    </source>
</evidence>
<dbReference type="AlphaFoldDB" id="A0A1I1N6Y3"/>
<evidence type="ECO:0000256" key="2">
    <source>
        <dbReference type="ARBA" id="ARBA00012400"/>
    </source>
</evidence>
<gene>
    <name evidence="9" type="ORF">SAMN05421762_2797</name>
</gene>
<keyword evidence="9" id="KW-0489">Methyltransferase</keyword>
<evidence type="ECO:0000256" key="6">
    <source>
        <dbReference type="ARBA" id="ARBA00047561"/>
    </source>
</evidence>
<protein>
    <recommendedName>
        <fullName evidence="2">precorrin-2 dehydrogenase</fullName>
        <ecNumber evidence="2">1.3.1.76</ecNumber>
    </recommendedName>
</protein>
<dbReference type="InterPro" id="IPR000878">
    <property type="entry name" value="4pyrrol_Mease"/>
</dbReference>
<dbReference type="GO" id="GO:0032259">
    <property type="term" value="P:methylation"/>
    <property type="evidence" value="ECO:0007669"/>
    <property type="project" value="UniProtKB-KW"/>
</dbReference>
<dbReference type="SUPFAM" id="SSF75615">
    <property type="entry name" value="Siroheme synthase middle domains-like"/>
    <property type="match status" value="1"/>
</dbReference>
<dbReference type="UniPathway" id="UPA00262">
    <property type="reaction ID" value="UER00222"/>
</dbReference>
<dbReference type="NCBIfam" id="TIGR01470">
    <property type="entry name" value="cysG_Nterm"/>
    <property type="match status" value="1"/>
</dbReference>
<dbReference type="OrthoDB" id="9815856at2"/>
<dbReference type="GO" id="GO:0019354">
    <property type="term" value="P:siroheme biosynthetic process"/>
    <property type="evidence" value="ECO:0007669"/>
    <property type="project" value="UniProtKB-UniPathway"/>
</dbReference>
<name>A0A1I1N6Y3_9RHOB</name>
<dbReference type="PANTHER" id="PTHR35330:SF1">
    <property type="entry name" value="SIROHEME BIOSYNTHESIS PROTEIN MET8"/>
    <property type="match status" value="1"/>
</dbReference>
<accession>A0A1I1N6Y3</accession>
<reference evidence="9 10" key="1">
    <citation type="submission" date="2016-10" db="EMBL/GenBank/DDBJ databases">
        <authorList>
            <person name="de Groot N.N."/>
        </authorList>
    </citation>
    <scope>NUCLEOTIDE SEQUENCE [LARGE SCALE GENOMIC DNA]</scope>
    <source>
        <strain evidence="9 10">DSM 29619</strain>
    </source>
</reference>
<feature type="domain" description="Sirohaem synthase dimerisation" evidence="8">
    <location>
        <begin position="150"/>
        <end position="205"/>
    </location>
</feature>
<evidence type="ECO:0000259" key="8">
    <source>
        <dbReference type="Pfam" id="PF10414"/>
    </source>
</evidence>
<evidence type="ECO:0000313" key="9">
    <source>
        <dbReference type="EMBL" id="SFC93096.1"/>
    </source>
</evidence>
<keyword evidence="5" id="KW-0627">Porphyrin biosynthesis</keyword>
<keyword evidence="4" id="KW-0520">NAD</keyword>
<dbReference type="Proteomes" id="UP000231644">
    <property type="component" value="Unassembled WGS sequence"/>
</dbReference>
<dbReference type="SUPFAM" id="SSF53790">
    <property type="entry name" value="Tetrapyrrole methylase"/>
    <property type="match status" value="1"/>
</dbReference>
<keyword evidence="9" id="KW-0808">Transferase</keyword>
<evidence type="ECO:0000313" key="10">
    <source>
        <dbReference type="Proteomes" id="UP000231644"/>
    </source>
</evidence>
<dbReference type="Pfam" id="PF13241">
    <property type="entry name" value="NAD_binding_7"/>
    <property type="match status" value="1"/>
</dbReference>
<organism evidence="9 10">
    <name type="scientific">Pseudooceanicola nitratireducens</name>
    <dbReference type="NCBI Taxonomy" id="517719"/>
    <lineage>
        <taxon>Bacteria</taxon>
        <taxon>Pseudomonadati</taxon>
        <taxon>Pseudomonadota</taxon>
        <taxon>Alphaproteobacteria</taxon>
        <taxon>Rhodobacterales</taxon>
        <taxon>Paracoccaceae</taxon>
        <taxon>Pseudooceanicola</taxon>
    </lineage>
</organism>
<evidence type="ECO:0000256" key="4">
    <source>
        <dbReference type="ARBA" id="ARBA00023027"/>
    </source>
</evidence>
<dbReference type="Pfam" id="PF00590">
    <property type="entry name" value="TP_methylase"/>
    <property type="match status" value="1"/>
</dbReference>
<evidence type="ECO:0000256" key="1">
    <source>
        <dbReference type="ARBA" id="ARBA00005010"/>
    </source>
</evidence>
<dbReference type="InterPro" id="IPR019478">
    <property type="entry name" value="Sirohaem_synthase_dimer_dom"/>
</dbReference>
<sequence length="346" mass="36622">MKAFPMFIRTTDRRVVIVGGGEQAAQKARLMLKTDAQIVLVAPELDEELTALVEEGRATQETTLSAASFDAAAMAFIATGCPGFDGAAQALARAARCPVNVVDRPDLCDITTPAIVDRDPIVVAIGSEGTSPILTREIKTQLETLLPPRMGALAALAGRLRPAVARAIPHHQRRAFWGWVFRGAPRAAWNRGAEREAATAIKQALAEGRAPETDRAGLLSLIDAGAGQSDLMTLRAVARLQEADVIFLSGDLPQDLLELARRDAERVILPAPGSGTAFPLDGFEPALLAEARAGRRVVRLSGAADYAHLSCLPAPSGCDLEQIPGVVLAEASDNQTRTPGRAAPLR</sequence>
<dbReference type="Gene3D" id="3.40.50.720">
    <property type="entry name" value="NAD(P)-binding Rossmann-like Domain"/>
    <property type="match status" value="1"/>
</dbReference>
<dbReference type="EC" id="1.3.1.76" evidence="2"/>
<dbReference type="RefSeq" id="WP_093446869.1">
    <property type="nucleotide sequence ID" value="NZ_FNZG01000001.1"/>
</dbReference>
<dbReference type="InterPro" id="IPR006367">
    <property type="entry name" value="Sirohaem_synthase_N"/>
</dbReference>
<dbReference type="SUPFAM" id="SSF51735">
    <property type="entry name" value="NAD(P)-binding Rossmann-fold domains"/>
    <property type="match status" value="1"/>
</dbReference>